<gene>
    <name evidence="3" type="ORF">SAMN05216278_0174</name>
</gene>
<accession>A0A1H0XTD7</accession>
<dbReference type="InterPro" id="IPR039377">
    <property type="entry name" value="Mn_catalase_dom"/>
</dbReference>
<evidence type="ECO:0000256" key="2">
    <source>
        <dbReference type="SAM" id="MobiDB-lite"/>
    </source>
</evidence>
<comment type="similarity">
    <text evidence="1">Belongs to the manganese catalase family.</text>
</comment>
<dbReference type="EMBL" id="FNKQ01000001">
    <property type="protein sequence ID" value="SDQ06197.1"/>
    <property type="molecule type" value="Genomic_DNA"/>
</dbReference>
<proteinExistence type="inferred from homology"/>
<feature type="region of interest" description="Disordered" evidence="2">
    <location>
        <begin position="261"/>
        <end position="336"/>
    </location>
</feature>
<feature type="compositionally biased region" description="Low complexity" evidence="2">
    <location>
        <begin position="319"/>
        <end position="336"/>
    </location>
</feature>
<protein>
    <submittedName>
        <fullName evidence="3">Mn-containing catalase</fullName>
    </submittedName>
</protein>
<organism evidence="3 4">
    <name type="scientific">Halopelagius longus</name>
    <dbReference type="NCBI Taxonomy" id="1236180"/>
    <lineage>
        <taxon>Archaea</taxon>
        <taxon>Methanobacteriati</taxon>
        <taxon>Methanobacteriota</taxon>
        <taxon>Stenosarchaea group</taxon>
        <taxon>Halobacteria</taxon>
        <taxon>Halobacteriales</taxon>
        <taxon>Haloferacaceae</taxon>
    </lineage>
</organism>
<dbReference type="CDD" id="cd01051">
    <property type="entry name" value="Mn_catalase"/>
    <property type="match status" value="1"/>
</dbReference>
<dbReference type="Pfam" id="PF05067">
    <property type="entry name" value="Mn_catalase"/>
    <property type="match status" value="1"/>
</dbReference>
<reference evidence="4" key="1">
    <citation type="submission" date="2016-10" db="EMBL/GenBank/DDBJ databases">
        <authorList>
            <person name="Varghese N."/>
            <person name="Submissions S."/>
        </authorList>
    </citation>
    <scope>NUCLEOTIDE SEQUENCE [LARGE SCALE GENOMIC DNA]</scope>
    <source>
        <strain evidence="4">CGMCC 1.12397</strain>
    </source>
</reference>
<evidence type="ECO:0000313" key="3">
    <source>
        <dbReference type="EMBL" id="SDQ06197.1"/>
    </source>
</evidence>
<dbReference type="SUPFAM" id="SSF47240">
    <property type="entry name" value="Ferritin-like"/>
    <property type="match status" value="1"/>
</dbReference>
<feature type="compositionally biased region" description="Basic and acidic residues" evidence="2">
    <location>
        <begin position="292"/>
        <end position="318"/>
    </location>
</feature>
<name>A0A1H0XTD7_9EURY</name>
<dbReference type="InterPro" id="IPR009078">
    <property type="entry name" value="Ferritin-like_SF"/>
</dbReference>
<sequence length="336" mass="37112">MFYHEGDQLQYKVEVEDPDPLFAKMLQQAIGGVEGELRVALQYMAQAAGLPQTEEYAPYKRALIDTATEEFGHIEMLATAVDKNLQGAPVQLKEDMKNSEDYTTLAGLQPRQFLSSGLNPLFVDANGVPFNGNYVVASGNLAADMCSNIAAESTGRLLATRLYEMTDDPGMKDMLAYLIARDTMHQNQWIQILKDLGDSDELFDVFPIPDSFPDEEENQEFNYSFMATDLEEQSDPGAPWTSGTAPDEEGTFSFINQQELDGYDPGIQVSKPETYNDPSPQGEDAFAGNGKNHTETSTHTETKTETETETETGTHTETETDTPTNTTTSTDNSTEE</sequence>
<dbReference type="InterPro" id="IPR012347">
    <property type="entry name" value="Ferritin-like"/>
</dbReference>
<evidence type="ECO:0000313" key="4">
    <source>
        <dbReference type="Proteomes" id="UP000199289"/>
    </source>
</evidence>
<evidence type="ECO:0000256" key="1">
    <source>
        <dbReference type="ARBA" id="ARBA00007644"/>
    </source>
</evidence>
<dbReference type="Proteomes" id="UP000199289">
    <property type="component" value="Unassembled WGS sequence"/>
</dbReference>
<dbReference type="InterPro" id="IPR007760">
    <property type="entry name" value="Mn_catalase"/>
</dbReference>
<dbReference type="AlphaFoldDB" id="A0A1H0XTD7"/>
<dbReference type="Gene3D" id="1.20.1260.10">
    <property type="match status" value="1"/>
</dbReference>
<dbReference type="OrthoDB" id="195771at2157"/>